<feature type="region of interest" description="Disordered" evidence="1">
    <location>
        <begin position="1"/>
        <end position="48"/>
    </location>
</feature>
<organism evidence="2 3">
    <name type="scientific">Caerostris darwini</name>
    <dbReference type="NCBI Taxonomy" id="1538125"/>
    <lineage>
        <taxon>Eukaryota</taxon>
        <taxon>Metazoa</taxon>
        <taxon>Ecdysozoa</taxon>
        <taxon>Arthropoda</taxon>
        <taxon>Chelicerata</taxon>
        <taxon>Arachnida</taxon>
        <taxon>Araneae</taxon>
        <taxon>Araneomorphae</taxon>
        <taxon>Entelegynae</taxon>
        <taxon>Araneoidea</taxon>
        <taxon>Araneidae</taxon>
        <taxon>Caerostris</taxon>
    </lineage>
</organism>
<proteinExistence type="predicted"/>
<gene>
    <name evidence="2" type="primary">AVEN_188196_1</name>
    <name evidence="2" type="ORF">CDAR_616301</name>
</gene>
<feature type="compositionally biased region" description="Polar residues" evidence="1">
    <location>
        <begin position="1"/>
        <end position="10"/>
    </location>
</feature>
<name>A0AAV4WEB2_9ARAC</name>
<dbReference type="EMBL" id="BPLQ01014488">
    <property type="protein sequence ID" value="GIY80164.1"/>
    <property type="molecule type" value="Genomic_DNA"/>
</dbReference>
<sequence length="169" mass="19469">MTANEGTKSTHYPPHVRDWKNSLGTQGQRGRFRFQRRRSRPNSGPYQTNAPGLSMKWLLVLSLLVLAVAAAEDEGESTPKESWWKGFAQRVKSVLSKWKEDIKLLWDDVLAKADDMRSWTSEVLDAFKAKMKEWVEKRTELPEDEKNEIETFISKLKTPTQAPPKIIDP</sequence>
<dbReference type="Proteomes" id="UP001054837">
    <property type="component" value="Unassembled WGS sequence"/>
</dbReference>
<dbReference type="AlphaFoldDB" id="A0AAV4WEB2"/>
<comment type="caution">
    <text evidence="2">The sequence shown here is derived from an EMBL/GenBank/DDBJ whole genome shotgun (WGS) entry which is preliminary data.</text>
</comment>
<protein>
    <submittedName>
        <fullName evidence="2">Uncharacterized protein</fullName>
    </submittedName>
</protein>
<reference evidence="2 3" key="1">
    <citation type="submission" date="2021-06" db="EMBL/GenBank/DDBJ databases">
        <title>Caerostris darwini draft genome.</title>
        <authorList>
            <person name="Kono N."/>
            <person name="Arakawa K."/>
        </authorList>
    </citation>
    <scope>NUCLEOTIDE SEQUENCE [LARGE SCALE GENOMIC DNA]</scope>
</reference>
<evidence type="ECO:0000256" key="1">
    <source>
        <dbReference type="SAM" id="MobiDB-lite"/>
    </source>
</evidence>
<feature type="compositionally biased region" description="Basic residues" evidence="1">
    <location>
        <begin position="30"/>
        <end position="40"/>
    </location>
</feature>
<accession>A0AAV4WEB2</accession>
<evidence type="ECO:0000313" key="2">
    <source>
        <dbReference type="EMBL" id="GIY80164.1"/>
    </source>
</evidence>
<evidence type="ECO:0000313" key="3">
    <source>
        <dbReference type="Proteomes" id="UP001054837"/>
    </source>
</evidence>
<keyword evidence="3" id="KW-1185">Reference proteome</keyword>